<accession>A0A3N4KWZ8</accession>
<dbReference type="EMBL" id="ML119115">
    <property type="protein sequence ID" value="RPB15046.1"/>
    <property type="molecule type" value="Genomic_DNA"/>
</dbReference>
<name>A0A3N4KWZ8_9PEZI</name>
<sequence length="105" mass="12549">MERRMVEGPKETVRRWKSEAAKETRYMQEMKATEELAKKNRDFEEWSRTCSSIEENMSKFAEELTIRKNKEARQKKIDRAKADKMEKKEIIIRAEALSEDQYAVS</sequence>
<evidence type="ECO:0000313" key="1">
    <source>
        <dbReference type="EMBL" id="RPB15046.1"/>
    </source>
</evidence>
<dbReference type="Proteomes" id="UP000277580">
    <property type="component" value="Unassembled WGS sequence"/>
</dbReference>
<evidence type="ECO:0000313" key="2">
    <source>
        <dbReference type="Proteomes" id="UP000277580"/>
    </source>
</evidence>
<gene>
    <name evidence="1" type="ORF">P167DRAFT_32618</name>
</gene>
<reference evidence="1 2" key="1">
    <citation type="journal article" date="2018" name="Nat. Ecol. Evol.">
        <title>Pezizomycetes genomes reveal the molecular basis of ectomycorrhizal truffle lifestyle.</title>
        <authorList>
            <person name="Murat C."/>
            <person name="Payen T."/>
            <person name="Noel B."/>
            <person name="Kuo A."/>
            <person name="Morin E."/>
            <person name="Chen J."/>
            <person name="Kohler A."/>
            <person name="Krizsan K."/>
            <person name="Balestrini R."/>
            <person name="Da Silva C."/>
            <person name="Montanini B."/>
            <person name="Hainaut M."/>
            <person name="Levati E."/>
            <person name="Barry K.W."/>
            <person name="Belfiori B."/>
            <person name="Cichocki N."/>
            <person name="Clum A."/>
            <person name="Dockter R.B."/>
            <person name="Fauchery L."/>
            <person name="Guy J."/>
            <person name="Iotti M."/>
            <person name="Le Tacon F."/>
            <person name="Lindquist E.A."/>
            <person name="Lipzen A."/>
            <person name="Malagnac F."/>
            <person name="Mello A."/>
            <person name="Molinier V."/>
            <person name="Miyauchi S."/>
            <person name="Poulain J."/>
            <person name="Riccioni C."/>
            <person name="Rubini A."/>
            <person name="Sitrit Y."/>
            <person name="Splivallo R."/>
            <person name="Traeger S."/>
            <person name="Wang M."/>
            <person name="Zifcakova L."/>
            <person name="Wipf D."/>
            <person name="Zambonelli A."/>
            <person name="Paolocci F."/>
            <person name="Nowrousian M."/>
            <person name="Ottonello S."/>
            <person name="Baldrian P."/>
            <person name="Spatafora J.W."/>
            <person name="Henrissat B."/>
            <person name="Nagy L.G."/>
            <person name="Aury J.M."/>
            <person name="Wincker P."/>
            <person name="Grigoriev I.V."/>
            <person name="Bonfante P."/>
            <person name="Martin F.M."/>
        </authorList>
    </citation>
    <scope>NUCLEOTIDE SEQUENCE [LARGE SCALE GENOMIC DNA]</scope>
    <source>
        <strain evidence="1 2">CCBAS932</strain>
    </source>
</reference>
<dbReference type="OrthoDB" id="10347038at2759"/>
<keyword evidence="2" id="KW-1185">Reference proteome</keyword>
<dbReference type="InParanoid" id="A0A3N4KWZ8"/>
<protein>
    <submittedName>
        <fullName evidence="1">Uncharacterized protein</fullName>
    </submittedName>
</protein>
<dbReference type="AlphaFoldDB" id="A0A3N4KWZ8"/>
<proteinExistence type="predicted"/>
<organism evidence="1 2">
    <name type="scientific">Morchella conica CCBAS932</name>
    <dbReference type="NCBI Taxonomy" id="1392247"/>
    <lineage>
        <taxon>Eukaryota</taxon>
        <taxon>Fungi</taxon>
        <taxon>Dikarya</taxon>
        <taxon>Ascomycota</taxon>
        <taxon>Pezizomycotina</taxon>
        <taxon>Pezizomycetes</taxon>
        <taxon>Pezizales</taxon>
        <taxon>Morchellaceae</taxon>
        <taxon>Morchella</taxon>
    </lineage>
</organism>